<proteinExistence type="predicted"/>
<dbReference type="STRING" id="1235802.C823_03330"/>
<dbReference type="eggNOG" id="COG1102">
    <property type="taxonomic scope" value="Bacteria"/>
</dbReference>
<protein>
    <recommendedName>
        <fullName evidence="3">Cytidylate kinase</fullName>
    </recommendedName>
</protein>
<evidence type="ECO:0000313" key="1">
    <source>
        <dbReference type="EMBL" id="EMZ24067.1"/>
    </source>
</evidence>
<name>N2A404_9FIRM</name>
<dbReference type="AlphaFoldDB" id="N2A404"/>
<comment type="caution">
    <text evidence="1">The sequence shown here is derived from an EMBL/GenBank/DDBJ whole genome shotgun (WGS) entry which is preliminary data.</text>
</comment>
<dbReference type="InterPro" id="IPR027417">
    <property type="entry name" value="P-loop_NTPase"/>
</dbReference>
<organism evidence="1 2">
    <name type="scientific">Eubacterium plexicaudatum ASF492</name>
    <dbReference type="NCBI Taxonomy" id="1235802"/>
    <lineage>
        <taxon>Bacteria</taxon>
        <taxon>Bacillati</taxon>
        <taxon>Bacillota</taxon>
        <taxon>Clostridia</taxon>
        <taxon>Eubacteriales</taxon>
        <taxon>Eubacteriaceae</taxon>
        <taxon>Eubacterium</taxon>
    </lineage>
</organism>
<dbReference type="PATRIC" id="fig|1235802.3.peg.3513"/>
<sequence>MAQTIISVSREFGSGGHVMAEKIAKDHNLKFYDRHILDEIATENNMRVEVLEKYDEKPRNAFLSRRVGTFSNSTEEILAEMQFNFIRKKADSGESFVIVGRCAETVLSGHSGLISIFVVGDELTKIDRIKTVYNLDESDAIAKIRRHDKKRKQYHNRHSSFRWGDSRYYDVCINSSKLGLERTGAALESYIKERINQMK</sequence>
<dbReference type="Pfam" id="PF13189">
    <property type="entry name" value="Cytidylate_kin2"/>
    <property type="match status" value="1"/>
</dbReference>
<dbReference type="HOGENOM" id="CLU_065155_3_1_9"/>
<gene>
    <name evidence="1" type="ORF">C823_03330</name>
</gene>
<reference evidence="1 2" key="1">
    <citation type="journal article" date="2014" name="Genome Announc.">
        <title>Draft genome sequences of the altered schaedler flora, a defined bacterial community from gnotobiotic mice.</title>
        <authorList>
            <person name="Wannemuehler M.J."/>
            <person name="Overstreet A.M."/>
            <person name="Ward D.V."/>
            <person name="Phillips G.J."/>
        </authorList>
    </citation>
    <scope>NUCLEOTIDE SEQUENCE [LARGE SCALE GENOMIC DNA]</scope>
    <source>
        <strain evidence="1 2">ASF492</strain>
    </source>
</reference>
<keyword evidence="2" id="KW-1185">Reference proteome</keyword>
<dbReference type="Proteomes" id="UP000012589">
    <property type="component" value="Unassembled WGS sequence"/>
</dbReference>
<dbReference type="Gene3D" id="3.40.50.300">
    <property type="entry name" value="P-loop containing nucleotide triphosphate hydrolases"/>
    <property type="match status" value="1"/>
</dbReference>
<evidence type="ECO:0000313" key="2">
    <source>
        <dbReference type="Proteomes" id="UP000012589"/>
    </source>
</evidence>
<dbReference type="EMBL" id="AQFT01000100">
    <property type="protein sequence ID" value="EMZ24067.1"/>
    <property type="molecule type" value="Genomic_DNA"/>
</dbReference>
<accession>N2A404</accession>
<evidence type="ECO:0008006" key="3">
    <source>
        <dbReference type="Google" id="ProtNLM"/>
    </source>
</evidence>
<dbReference type="OrthoDB" id="9781180at2"/>